<organism evidence="1 2">
    <name type="scientific">Tistlia consotensis USBA 355</name>
    <dbReference type="NCBI Taxonomy" id="560819"/>
    <lineage>
        <taxon>Bacteria</taxon>
        <taxon>Pseudomonadati</taxon>
        <taxon>Pseudomonadota</taxon>
        <taxon>Alphaproteobacteria</taxon>
        <taxon>Rhodospirillales</taxon>
        <taxon>Rhodovibrionaceae</taxon>
        <taxon>Tistlia</taxon>
    </lineage>
</organism>
<name>A0A1Y6B7X3_9PROT</name>
<gene>
    <name evidence="1" type="ORF">SAMN05428998_10296</name>
</gene>
<reference evidence="1 2" key="1">
    <citation type="submission" date="2017-04" db="EMBL/GenBank/DDBJ databases">
        <authorList>
            <person name="Afonso C.L."/>
            <person name="Miller P.J."/>
            <person name="Scott M.A."/>
            <person name="Spackman E."/>
            <person name="Goraichik I."/>
            <person name="Dimitrov K.M."/>
            <person name="Suarez D.L."/>
            <person name="Swayne D.E."/>
        </authorList>
    </citation>
    <scope>NUCLEOTIDE SEQUENCE [LARGE SCALE GENOMIC DNA]</scope>
    <source>
        <strain evidence="1 2">USBA 355</strain>
    </source>
</reference>
<dbReference type="Proteomes" id="UP000192917">
    <property type="component" value="Unassembled WGS sequence"/>
</dbReference>
<sequence length="124" mass="14489">MTEFIERINILDRQAFGRRVMEWSDGRMPIPQTLDEAAQQLEGIIAFPLPSYITKLNFIKTTKEVWTIKIPPADMLQDTRNRIADPNQEYHLDPNYAKRVRGDFPDDLAFFEFRVGDYTCSLCT</sequence>
<dbReference type="AlphaFoldDB" id="A0A1Y6B7X3"/>
<dbReference type="EMBL" id="FWZX01000002">
    <property type="protein sequence ID" value="SME97668.1"/>
    <property type="molecule type" value="Genomic_DNA"/>
</dbReference>
<evidence type="ECO:0000313" key="2">
    <source>
        <dbReference type="Proteomes" id="UP000192917"/>
    </source>
</evidence>
<protein>
    <submittedName>
        <fullName evidence="1">Uncharacterized protein</fullName>
    </submittedName>
</protein>
<accession>A0A1Y6B7X3</accession>
<proteinExistence type="predicted"/>
<dbReference type="RefSeq" id="WP_085121177.1">
    <property type="nucleotide sequence ID" value="NZ_FWZX01000002.1"/>
</dbReference>
<keyword evidence="2" id="KW-1185">Reference proteome</keyword>
<evidence type="ECO:0000313" key="1">
    <source>
        <dbReference type="EMBL" id="SME97668.1"/>
    </source>
</evidence>